<gene>
    <name evidence="9" type="primary">ogt</name>
    <name evidence="12" type="ORF">LI82_04705</name>
</gene>
<evidence type="ECO:0000256" key="9">
    <source>
        <dbReference type="HAMAP-Rule" id="MF_00772"/>
    </source>
</evidence>
<dbReference type="InterPro" id="IPR001497">
    <property type="entry name" value="MethylDNA_cys_MeTrfase_AS"/>
</dbReference>
<comment type="miscellaneous">
    <text evidence="9">This enzyme catalyzes only one turnover and therefore is not strictly catalytic. According to one definition, an enzyme is a biocatalyst that acts repeatedly and over many reaction cycles.</text>
</comment>
<dbReference type="AlphaFoldDB" id="A0A099T2B2"/>
<dbReference type="OrthoDB" id="372118at2157"/>
<dbReference type="GO" id="GO:0032259">
    <property type="term" value="P:methylation"/>
    <property type="evidence" value="ECO:0007669"/>
    <property type="project" value="UniProtKB-KW"/>
</dbReference>
<feature type="domain" description="Methylguanine DNA methyltransferase ribonuclease-like" evidence="11">
    <location>
        <begin position="1"/>
        <end position="70"/>
    </location>
</feature>
<dbReference type="Pfam" id="PF01035">
    <property type="entry name" value="DNA_binding_1"/>
    <property type="match status" value="1"/>
</dbReference>
<keyword evidence="6 9" id="KW-0227">DNA damage</keyword>
<evidence type="ECO:0000256" key="8">
    <source>
        <dbReference type="ARBA" id="ARBA00049348"/>
    </source>
</evidence>
<evidence type="ECO:0000256" key="7">
    <source>
        <dbReference type="ARBA" id="ARBA00023204"/>
    </source>
</evidence>
<sequence>MYYDLIRTKLGTILVAGDYDGVKVLNIQDGKRKYSIPSDWKQNSAFFKAVEEQLNLYLAGELKEFDVKISPEGSDFQKKVWDALTKIPYGKTVSYGHVAGMIGNPKASRAVGHANSLNPVQIIVPCHRVVSSNGKLAGYAGGLDVMVQLLELEGIMTKDKGSGNLSIK</sequence>
<dbReference type="Pfam" id="PF02870">
    <property type="entry name" value="Methyltransf_1N"/>
    <property type="match status" value="1"/>
</dbReference>
<dbReference type="InterPro" id="IPR023546">
    <property type="entry name" value="MGMT"/>
</dbReference>
<dbReference type="Gene3D" id="3.30.160.70">
    <property type="entry name" value="Methylated DNA-protein cysteine methyltransferase domain"/>
    <property type="match status" value="1"/>
</dbReference>
<evidence type="ECO:0000256" key="4">
    <source>
        <dbReference type="ARBA" id="ARBA00022603"/>
    </source>
</evidence>
<keyword evidence="7 9" id="KW-0234">DNA repair</keyword>
<evidence type="ECO:0000256" key="2">
    <source>
        <dbReference type="ARBA" id="ARBA00008711"/>
    </source>
</evidence>
<dbReference type="PANTHER" id="PTHR10815">
    <property type="entry name" value="METHYLATED-DNA--PROTEIN-CYSTEINE METHYLTRANSFERASE"/>
    <property type="match status" value="1"/>
</dbReference>
<dbReference type="InterPro" id="IPR036217">
    <property type="entry name" value="MethylDNA_cys_MeTrfase_DNAb"/>
</dbReference>
<dbReference type="GO" id="GO:0005737">
    <property type="term" value="C:cytoplasm"/>
    <property type="evidence" value="ECO:0007669"/>
    <property type="project" value="UniProtKB-SubCell"/>
</dbReference>
<accession>A0A099T2B2</accession>
<dbReference type="GO" id="GO:0006307">
    <property type="term" value="P:DNA alkylation repair"/>
    <property type="evidence" value="ECO:0007669"/>
    <property type="project" value="UniProtKB-UniRule"/>
</dbReference>
<dbReference type="SUPFAM" id="SSF53155">
    <property type="entry name" value="Methylated DNA-protein cysteine methyltransferase domain"/>
    <property type="match status" value="1"/>
</dbReference>
<comment type="caution">
    <text evidence="12">The sequence shown here is derived from an EMBL/GenBank/DDBJ whole genome shotgun (WGS) entry which is preliminary data.</text>
</comment>
<dbReference type="SUPFAM" id="SSF46767">
    <property type="entry name" value="Methylated DNA-protein cysteine methyltransferase, C-terminal domain"/>
    <property type="match status" value="1"/>
</dbReference>
<organism evidence="12 13">
    <name type="scientific">Methanococcoides methylutens</name>
    <dbReference type="NCBI Taxonomy" id="2226"/>
    <lineage>
        <taxon>Archaea</taxon>
        <taxon>Methanobacteriati</taxon>
        <taxon>Methanobacteriota</taxon>
        <taxon>Stenosarchaea group</taxon>
        <taxon>Methanomicrobia</taxon>
        <taxon>Methanosarcinales</taxon>
        <taxon>Methanosarcinaceae</taxon>
        <taxon>Methanococcoides</taxon>
    </lineage>
</organism>
<evidence type="ECO:0000256" key="1">
    <source>
        <dbReference type="ARBA" id="ARBA00001286"/>
    </source>
</evidence>
<dbReference type="Proteomes" id="UP000029859">
    <property type="component" value="Unassembled WGS sequence"/>
</dbReference>
<evidence type="ECO:0000256" key="6">
    <source>
        <dbReference type="ARBA" id="ARBA00022763"/>
    </source>
</evidence>
<dbReference type="EMBL" id="JRHO01000009">
    <property type="protein sequence ID" value="KGK99315.1"/>
    <property type="molecule type" value="Genomic_DNA"/>
</dbReference>
<reference evidence="12 13" key="1">
    <citation type="submission" date="2014-09" db="EMBL/GenBank/DDBJ databases">
        <title>Draft genome sequence of an obligately methylotrophic methanogen, Methanococcoides methylutens, isolated from marine sediment.</title>
        <authorList>
            <person name="Guan Y."/>
            <person name="Ngugi D.K."/>
            <person name="Blom J."/>
            <person name="Ali S."/>
            <person name="Ferry J.G."/>
            <person name="Stingl U."/>
        </authorList>
    </citation>
    <scope>NUCLEOTIDE SEQUENCE [LARGE SCALE GENOMIC DNA]</scope>
    <source>
        <strain evidence="12 13">DSM 2657</strain>
    </source>
</reference>
<dbReference type="PROSITE" id="PS00374">
    <property type="entry name" value="MGMT"/>
    <property type="match status" value="1"/>
</dbReference>
<comment type="subcellular location">
    <subcellularLocation>
        <location evidence="9">Cytoplasm</location>
    </subcellularLocation>
</comment>
<dbReference type="InterPro" id="IPR036388">
    <property type="entry name" value="WH-like_DNA-bd_sf"/>
</dbReference>
<protein>
    <recommendedName>
        <fullName evidence="9">Methylated-DNA--protein-cysteine methyltransferase</fullName>
        <ecNumber evidence="9">2.1.1.63</ecNumber>
    </recommendedName>
    <alternativeName>
        <fullName evidence="9">6-O-methylguanine-DNA methyltransferase</fullName>
        <shortName evidence="9">MGMT</shortName>
    </alternativeName>
    <alternativeName>
        <fullName evidence="9">O-6-methylguanine-DNA-alkyltransferase</fullName>
    </alternativeName>
</protein>
<evidence type="ECO:0000256" key="3">
    <source>
        <dbReference type="ARBA" id="ARBA00022490"/>
    </source>
</evidence>
<comment type="catalytic activity">
    <reaction evidence="1 9">
        <text>a 4-O-methyl-thymidine in DNA + L-cysteinyl-[protein] = a thymidine in DNA + S-methyl-L-cysteinyl-[protein]</text>
        <dbReference type="Rhea" id="RHEA:53428"/>
        <dbReference type="Rhea" id="RHEA-COMP:10131"/>
        <dbReference type="Rhea" id="RHEA-COMP:10132"/>
        <dbReference type="Rhea" id="RHEA-COMP:13555"/>
        <dbReference type="Rhea" id="RHEA-COMP:13556"/>
        <dbReference type="ChEBI" id="CHEBI:29950"/>
        <dbReference type="ChEBI" id="CHEBI:82612"/>
        <dbReference type="ChEBI" id="CHEBI:137386"/>
        <dbReference type="ChEBI" id="CHEBI:137387"/>
        <dbReference type="EC" id="2.1.1.63"/>
    </reaction>
</comment>
<dbReference type="FunFam" id="1.10.10.10:FF:000214">
    <property type="entry name" value="Methylated-DNA--protein-cysteine methyltransferase"/>
    <property type="match status" value="1"/>
</dbReference>
<keyword evidence="5 9" id="KW-0808">Transferase</keyword>
<feature type="domain" description="Methylated-DNA-[protein]-cysteine S-methyltransferase DNA binding" evidence="10">
    <location>
        <begin position="75"/>
        <end position="155"/>
    </location>
</feature>
<evidence type="ECO:0000256" key="5">
    <source>
        <dbReference type="ARBA" id="ARBA00022679"/>
    </source>
</evidence>
<keyword evidence="4 9" id="KW-0489">Methyltransferase</keyword>
<dbReference type="HAMAP" id="MF_00772">
    <property type="entry name" value="OGT"/>
    <property type="match status" value="1"/>
</dbReference>
<dbReference type="Gene3D" id="1.10.10.10">
    <property type="entry name" value="Winged helix-like DNA-binding domain superfamily/Winged helix DNA-binding domain"/>
    <property type="match status" value="1"/>
</dbReference>
<comment type="similarity">
    <text evidence="2 9">Belongs to the MGMT family.</text>
</comment>
<keyword evidence="3 9" id="KW-0963">Cytoplasm</keyword>
<dbReference type="InterPro" id="IPR014048">
    <property type="entry name" value="MethylDNA_cys_MeTrfase_DNA-bd"/>
</dbReference>
<dbReference type="EC" id="2.1.1.63" evidence="9"/>
<evidence type="ECO:0000259" key="11">
    <source>
        <dbReference type="Pfam" id="PF02870"/>
    </source>
</evidence>
<evidence type="ECO:0000259" key="10">
    <source>
        <dbReference type="Pfam" id="PF01035"/>
    </source>
</evidence>
<name>A0A099T2B2_METMT</name>
<dbReference type="CDD" id="cd06445">
    <property type="entry name" value="ATase"/>
    <property type="match status" value="1"/>
</dbReference>
<dbReference type="NCBIfam" id="TIGR00589">
    <property type="entry name" value="ogt"/>
    <property type="match status" value="1"/>
</dbReference>
<comment type="catalytic activity">
    <reaction evidence="8 9">
        <text>a 6-O-methyl-2'-deoxyguanosine in DNA + L-cysteinyl-[protein] = S-methyl-L-cysteinyl-[protein] + a 2'-deoxyguanosine in DNA</text>
        <dbReference type="Rhea" id="RHEA:24000"/>
        <dbReference type="Rhea" id="RHEA-COMP:10131"/>
        <dbReference type="Rhea" id="RHEA-COMP:10132"/>
        <dbReference type="Rhea" id="RHEA-COMP:11367"/>
        <dbReference type="Rhea" id="RHEA-COMP:11368"/>
        <dbReference type="ChEBI" id="CHEBI:29950"/>
        <dbReference type="ChEBI" id="CHEBI:82612"/>
        <dbReference type="ChEBI" id="CHEBI:85445"/>
        <dbReference type="ChEBI" id="CHEBI:85448"/>
        <dbReference type="EC" id="2.1.1.63"/>
    </reaction>
</comment>
<evidence type="ECO:0000313" key="12">
    <source>
        <dbReference type="EMBL" id="KGK99315.1"/>
    </source>
</evidence>
<evidence type="ECO:0000313" key="13">
    <source>
        <dbReference type="Proteomes" id="UP000029859"/>
    </source>
</evidence>
<comment type="function">
    <text evidence="9">Involved in the cellular defense against the biological effects of O6-methylguanine (O6-MeG) and O4-methylthymine (O4-MeT) in DNA. Repairs the methylated nucleobase in DNA by stoichiometrically transferring the methyl group to a cysteine residue in the enzyme. This is a suicide reaction: the enzyme is irreversibly inactivated.</text>
</comment>
<dbReference type="PANTHER" id="PTHR10815:SF5">
    <property type="entry name" value="METHYLATED-DNA--PROTEIN-CYSTEINE METHYLTRANSFERASE"/>
    <property type="match status" value="1"/>
</dbReference>
<dbReference type="RefSeq" id="WP_048193719.1">
    <property type="nucleotide sequence ID" value="NZ_CAAGSM010000006.1"/>
</dbReference>
<dbReference type="InterPro" id="IPR008332">
    <property type="entry name" value="MethylG_MeTrfase_N"/>
</dbReference>
<dbReference type="GO" id="GO:0003908">
    <property type="term" value="F:methylated-DNA-[protein]-cysteine S-methyltransferase activity"/>
    <property type="evidence" value="ECO:0007669"/>
    <property type="project" value="UniProtKB-UniRule"/>
</dbReference>
<feature type="active site" description="Nucleophile; methyl group acceptor" evidence="9">
    <location>
        <position position="126"/>
    </location>
</feature>
<keyword evidence="13" id="KW-1185">Reference proteome</keyword>
<dbReference type="InterPro" id="IPR036631">
    <property type="entry name" value="MGMT_N_sf"/>
</dbReference>
<proteinExistence type="inferred from homology"/>